<keyword evidence="1" id="KW-0472">Membrane</keyword>
<accession>A0A2M8EX96</accession>
<reference evidence="4" key="1">
    <citation type="submission" date="2017-09" db="EMBL/GenBank/DDBJ databases">
        <title>Depth-based differentiation of microbial function through sediment-hosted aquifers and enrichment of novel symbionts in the deep terrestrial subsurface.</title>
        <authorList>
            <person name="Probst A.J."/>
            <person name="Ladd B."/>
            <person name="Jarett J.K."/>
            <person name="Geller-Mcgrath D.E."/>
            <person name="Sieber C.M.K."/>
            <person name="Emerson J.B."/>
            <person name="Anantharaman K."/>
            <person name="Thomas B.C."/>
            <person name="Malmstrom R."/>
            <person name="Stieglmeier M."/>
            <person name="Klingl A."/>
            <person name="Woyke T."/>
            <person name="Ryan C.M."/>
            <person name="Banfield J.F."/>
        </authorList>
    </citation>
    <scope>NUCLEOTIDE SEQUENCE [LARGE SCALE GENOMIC DNA]</scope>
</reference>
<evidence type="ECO:0000313" key="3">
    <source>
        <dbReference type="EMBL" id="PJC30480.1"/>
    </source>
</evidence>
<feature type="transmembrane region" description="Helical" evidence="1">
    <location>
        <begin position="280"/>
        <end position="300"/>
    </location>
</feature>
<feature type="transmembrane region" description="Helical" evidence="1">
    <location>
        <begin position="306"/>
        <end position="329"/>
    </location>
</feature>
<dbReference type="AlphaFoldDB" id="A0A2M8EX96"/>
<feature type="transmembrane region" description="Helical" evidence="1">
    <location>
        <begin position="124"/>
        <end position="149"/>
    </location>
</feature>
<comment type="caution">
    <text evidence="3">The sequence shown here is derived from an EMBL/GenBank/DDBJ whole genome shotgun (WGS) entry which is preliminary data.</text>
</comment>
<feature type="transmembrane region" description="Helical" evidence="1">
    <location>
        <begin position="156"/>
        <end position="178"/>
    </location>
</feature>
<organism evidence="3 4">
    <name type="scientific">Candidatus Roizmanbacteria bacterium CG_4_9_14_0_2_um_filter_39_13</name>
    <dbReference type="NCBI Taxonomy" id="1974839"/>
    <lineage>
        <taxon>Bacteria</taxon>
        <taxon>Candidatus Roizmaniibacteriota</taxon>
    </lineage>
</organism>
<keyword evidence="2" id="KW-0732">Signal</keyword>
<keyword evidence="1" id="KW-1133">Transmembrane helix</keyword>
<evidence type="ECO:0000313" key="4">
    <source>
        <dbReference type="Proteomes" id="UP000231383"/>
    </source>
</evidence>
<feature type="signal peptide" evidence="2">
    <location>
        <begin position="1"/>
        <end position="24"/>
    </location>
</feature>
<dbReference type="Proteomes" id="UP000231383">
    <property type="component" value="Unassembled WGS sequence"/>
</dbReference>
<sequence>MGKKITAFLFALLLFVSMAQSSFAQNTDIYNLPISPIPCNKVDPSLSCPVNFLTQGDNIYGQLKPPETCATSYTEFLSDPIGSHYWVEDPAITNQGKSDERARQFLYWVLNTNAVDESPVLRTIWNFSSVIALVGVVLVATIFGLGYIISRRGGNVYNGIGNFFAGGSGGIAIGPTVIKIGTMLLYVAFSSAIVFILVQFSEILMRFFYENLGGKDLFSIYFVNPGDSTLGATEQSYKGFVGCRDLNIRVQEGVNTEMFLLKMTNVSYYVMGVMLLLRKILLWFMLFVAPFLALLMPFVFIRNTGWIWIGVFFQWLFYGPLVALFLGAVSKIWKEGIPFSFDFSRAGDIAGYVYPTGMNIIYGGPAQRIAAATGVNRPIGALNNGNYVDTFAEYILTLIMLWAVTFFPWWLLRIFRDYCCEGIYAMKNILLAMYDNMRGGPSKGPSPSYPPSLPSLKIDTKTPIDRDIKISVGSLNQIKHSLTKDLTRTLNLQATRITDVARVETNKQMRQTVNQNLAYISNPVQAKVPAQRQQFMNLRSELFNRAIKNDAVARTILASTSTTVSEKSKIRETLMQSMPQTISVSQVVAKDMHIPQEAFSKITTSYTTQISNNIQAVQKLAQSAGTNTQTVHNVLNTYSKYTSQPVNTVISTIARETNTSEKIVKHVLHDAGLMSAQSRFVQGIASTHKLTKEQVSKILHSIKSTVLRETSLAERVSSETQTSKENVRSLIKESFMSAATNTTVTTTVAEKSSTTPQVVQSIMNAYASSVESSLAKGVVQNISKTTHIDQSTVSNVLQEASAQIQYHSTLQQSAQKIGIEVEQAKSVVRLAVDATVEAAVSSKPVVTVINDNKAPAQQMTTTSIQNIFKTISQDNNTTTTVAQTTHTTQQQVQNVLESYAQHVDERSSTAINSIANQTSMSVSQVKDIMNTTSSAVQNSPQMKEKIVKESKIDQKTTEKIIQSIPTSIQTQISGSSKETITQQVQVSTPDSQAISQESTTNIINSLTENTDVIKHVSQDTAIEENIVQQS</sequence>
<protein>
    <submittedName>
        <fullName evidence="3">Uncharacterized protein</fullName>
    </submittedName>
</protein>
<evidence type="ECO:0000256" key="2">
    <source>
        <dbReference type="SAM" id="SignalP"/>
    </source>
</evidence>
<feature type="non-terminal residue" evidence="3">
    <location>
        <position position="1030"/>
    </location>
</feature>
<dbReference type="EMBL" id="PFSC01000139">
    <property type="protein sequence ID" value="PJC30480.1"/>
    <property type="molecule type" value="Genomic_DNA"/>
</dbReference>
<proteinExistence type="predicted"/>
<evidence type="ECO:0000256" key="1">
    <source>
        <dbReference type="SAM" id="Phobius"/>
    </source>
</evidence>
<feature type="chain" id="PRO_5014986704" evidence="2">
    <location>
        <begin position="25"/>
        <end position="1030"/>
    </location>
</feature>
<gene>
    <name evidence="3" type="ORF">CO051_05450</name>
</gene>
<feature type="transmembrane region" description="Helical" evidence="1">
    <location>
        <begin position="184"/>
        <end position="205"/>
    </location>
</feature>
<feature type="transmembrane region" description="Helical" evidence="1">
    <location>
        <begin position="391"/>
        <end position="411"/>
    </location>
</feature>
<keyword evidence="1" id="KW-0812">Transmembrane</keyword>
<name>A0A2M8EX96_9BACT</name>